<evidence type="ECO:0000256" key="5">
    <source>
        <dbReference type="ARBA" id="ARBA00013035"/>
    </source>
</evidence>
<comment type="function">
    <text evidence="2">Might be efficient in the degradation of transiently denatured and unfolded proteins which accumulate in the periplasm following stress conditions.</text>
</comment>
<name>A0A2A5WN10_9GAMM</name>
<dbReference type="EMBL" id="NTKD01000043">
    <property type="protein sequence ID" value="PDH37859.1"/>
    <property type="molecule type" value="Genomic_DNA"/>
</dbReference>
<dbReference type="InterPro" id="IPR001478">
    <property type="entry name" value="PDZ"/>
</dbReference>
<dbReference type="Pfam" id="PF13365">
    <property type="entry name" value="Trypsin_2"/>
    <property type="match status" value="1"/>
</dbReference>
<comment type="subcellular location">
    <subcellularLocation>
        <location evidence="3">Periplasm</location>
    </subcellularLocation>
</comment>
<dbReference type="InterPro" id="IPR011782">
    <property type="entry name" value="Pept_S1C_Do"/>
</dbReference>
<feature type="binding site" evidence="16">
    <location>
        <position position="124"/>
    </location>
    <ligand>
        <name>substrate</name>
    </ligand>
</feature>
<evidence type="ECO:0000256" key="1">
    <source>
        <dbReference type="ARBA" id="ARBA00001772"/>
    </source>
</evidence>
<comment type="caution">
    <text evidence="19">The sequence shown here is derived from an EMBL/GenBank/DDBJ whole genome shotgun (WGS) entry which is preliminary data.</text>
</comment>
<evidence type="ECO:0000256" key="8">
    <source>
        <dbReference type="ARBA" id="ARBA00022729"/>
    </source>
</evidence>
<evidence type="ECO:0000256" key="17">
    <source>
        <dbReference type="SAM" id="SignalP"/>
    </source>
</evidence>
<feature type="active site" description="Charge relay system" evidence="15">
    <location>
        <position position="94"/>
    </location>
</feature>
<dbReference type="InterPro" id="IPR001940">
    <property type="entry name" value="Peptidase_S1C"/>
</dbReference>
<dbReference type="GO" id="GO:0004252">
    <property type="term" value="F:serine-type endopeptidase activity"/>
    <property type="evidence" value="ECO:0007669"/>
    <property type="project" value="InterPro"/>
</dbReference>
<dbReference type="Pfam" id="PF13180">
    <property type="entry name" value="PDZ_2"/>
    <property type="match status" value="2"/>
</dbReference>
<dbReference type="GO" id="GO:0006508">
    <property type="term" value="P:proteolysis"/>
    <property type="evidence" value="ECO:0007669"/>
    <property type="project" value="UniProtKB-KW"/>
</dbReference>
<dbReference type="PROSITE" id="PS50106">
    <property type="entry name" value="PDZ"/>
    <property type="match status" value="2"/>
</dbReference>
<dbReference type="SUPFAM" id="SSF50156">
    <property type="entry name" value="PDZ domain-like"/>
    <property type="match status" value="2"/>
</dbReference>
<evidence type="ECO:0000313" key="20">
    <source>
        <dbReference type="Proteomes" id="UP000219327"/>
    </source>
</evidence>
<evidence type="ECO:0000313" key="19">
    <source>
        <dbReference type="EMBL" id="PDH37859.1"/>
    </source>
</evidence>
<dbReference type="PANTHER" id="PTHR22939:SF130">
    <property type="entry name" value="PERIPLASMIC SERINE ENDOPROTEASE DEGP-LIKE-RELATED"/>
    <property type="match status" value="1"/>
</dbReference>
<feature type="signal peptide" evidence="17">
    <location>
        <begin position="1"/>
        <end position="18"/>
    </location>
</feature>
<keyword evidence="9" id="KW-0677">Repeat</keyword>
<gene>
    <name evidence="19" type="ORF">CNE99_07620</name>
</gene>
<organism evidence="19 20">
    <name type="scientific">OM182 bacterium MED-G24</name>
    <dbReference type="NCBI Taxonomy" id="1986255"/>
    <lineage>
        <taxon>Bacteria</taxon>
        <taxon>Pseudomonadati</taxon>
        <taxon>Pseudomonadota</taxon>
        <taxon>Gammaproteobacteria</taxon>
        <taxon>OMG group</taxon>
        <taxon>OM182 clade</taxon>
    </lineage>
</organism>
<evidence type="ECO:0000256" key="6">
    <source>
        <dbReference type="ARBA" id="ARBA00013958"/>
    </source>
</evidence>
<evidence type="ECO:0000256" key="7">
    <source>
        <dbReference type="ARBA" id="ARBA00022670"/>
    </source>
</evidence>
<feature type="chain" id="PRO_5039487046" description="Probable periplasmic serine endoprotease DegP-like" evidence="17">
    <location>
        <begin position="19"/>
        <end position="451"/>
    </location>
</feature>
<keyword evidence="8 17" id="KW-0732">Signal</keyword>
<protein>
    <recommendedName>
        <fullName evidence="6">Probable periplasmic serine endoprotease DegP-like</fullName>
        <ecNumber evidence="5">3.4.21.107</ecNumber>
    </recommendedName>
    <alternativeName>
        <fullName evidence="14">Protease Do</fullName>
    </alternativeName>
</protein>
<dbReference type="AlphaFoldDB" id="A0A2A5WN10"/>
<evidence type="ECO:0000256" key="11">
    <source>
        <dbReference type="ARBA" id="ARBA00022801"/>
    </source>
</evidence>
<evidence type="ECO:0000256" key="12">
    <source>
        <dbReference type="ARBA" id="ARBA00022825"/>
    </source>
</evidence>
<proteinExistence type="inferred from homology"/>
<keyword evidence="12" id="KW-0720">Serine protease</keyword>
<dbReference type="PANTHER" id="PTHR22939">
    <property type="entry name" value="SERINE PROTEASE FAMILY S1C HTRA-RELATED"/>
    <property type="match status" value="1"/>
</dbReference>
<feature type="binding site" evidence="16">
    <location>
        <position position="40"/>
    </location>
    <ligand>
        <name>substrate</name>
    </ligand>
</feature>
<keyword evidence="10" id="KW-0574">Periplasm</keyword>
<feature type="domain" description="PDZ" evidence="18">
    <location>
        <begin position="239"/>
        <end position="334"/>
    </location>
</feature>
<dbReference type="SUPFAM" id="SSF50494">
    <property type="entry name" value="Trypsin-like serine proteases"/>
    <property type="match status" value="1"/>
</dbReference>
<evidence type="ECO:0000256" key="16">
    <source>
        <dbReference type="PIRSR" id="PIRSR611782-2"/>
    </source>
</evidence>
<dbReference type="InterPro" id="IPR036034">
    <property type="entry name" value="PDZ_sf"/>
</dbReference>
<evidence type="ECO:0000256" key="3">
    <source>
        <dbReference type="ARBA" id="ARBA00004418"/>
    </source>
</evidence>
<dbReference type="CDD" id="cd10839">
    <property type="entry name" value="cpPDZ1_DegP-like"/>
    <property type="match status" value="1"/>
</dbReference>
<dbReference type="Proteomes" id="UP000219327">
    <property type="component" value="Unassembled WGS sequence"/>
</dbReference>
<comment type="catalytic activity">
    <reaction evidence="1">
        <text>Acts on substrates that are at least partially unfolded. The cleavage site P1 residue is normally between a pair of hydrophobic residues, such as Val-|-Val.</text>
        <dbReference type="EC" id="3.4.21.107"/>
    </reaction>
</comment>
<feature type="active site" description="Charge relay system" evidence="15">
    <location>
        <position position="199"/>
    </location>
</feature>
<evidence type="ECO:0000256" key="2">
    <source>
        <dbReference type="ARBA" id="ARBA00002610"/>
    </source>
</evidence>
<dbReference type="SMART" id="SM00228">
    <property type="entry name" value="PDZ"/>
    <property type="match status" value="2"/>
</dbReference>
<evidence type="ECO:0000256" key="10">
    <source>
        <dbReference type="ARBA" id="ARBA00022764"/>
    </source>
</evidence>
<evidence type="ECO:0000256" key="4">
    <source>
        <dbReference type="ARBA" id="ARBA00010541"/>
    </source>
</evidence>
<accession>A0A2A5WN10</accession>
<evidence type="ECO:0000256" key="15">
    <source>
        <dbReference type="PIRSR" id="PIRSR611782-1"/>
    </source>
</evidence>
<reference evidence="19 20" key="1">
    <citation type="submission" date="2017-08" db="EMBL/GenBank/DDBJ databases">
        <title>Fine stratification of microbial communities through a metagenomic profile of the photic zone.</title>
        <authorList>
            <person name="Haro-Moreno J.M."/>
            <person name="Lopez-Perez M."/>
            <person name="De La Torre J."/>
            <person name="Picazo A."/>
            <person name="Camacho A."/>
            <person name="Rodriguez-Valera F."/>
        </authorList>
    </citation>
    <scope>NUCLEOTIDE SEQUENCE [LARGE SCALE GENOMIC DNA]</scope>
    <source>
        <strain evidence="19">MED-G24</strain>
    </source>
</reference>
<feature type="binding site" evidence="16">
    <location>
        <position position="94"/>
    </location>
    <ligand>
        <name>substrate</name>
    </ligand>
</feature>
<evidence type="ECO:0000259" key="18">
    <source>
        <dbReference type="PROSITE" id="PS50106"/>
    </source>
</evidence>
<feature type="binding site" evidence="16">
    <location>
        <begin position="197"/>
        <end position="199"/>
    </location>
    <ligand>
        <name>substrate</name>
    </ligand>
</feature>
<keyword evidence="7" id="KW-0645">Protease</keyword>
<sequence>MSRWIALIFLCCTGVANAKLPQFTDLVKEASPAVVNISAERKSRPERWSDQLQDREVPDFFRRFMDPESQRFSPPAMGSGFIISRDGYVLTNHHVVAGADEITVSLSDRRQRTATLVGADKLSDLALLKIDADNLPTVKLGRSSKLEVGEWVVAIGSPFGFEYSVTAGIVSALGRSLPENNANYIPFIQTDVAINPGNSGGPLFNMAGEVIGINSQIFTRSGGFMGLSFSIPVDIALDVVEQLKSEGTVTRGWLGVLIQPIDKDLAASFGMDRATGALVAETSSDGPADAAGIREGDIIVEFDGREIDLSSQLPHFVGQTRAGSEVDVVVVRDTRRERLKVRIGTLDDRLLGVNRSSGPQRSAFLGLSVRNLTEDERSQVSVDNGVLVTRSEGTAAQSGIQRGDIITSMGGEPVASAQTFDRRLKALETGDRVHIRVLRNGRPSFRVLKVD</sequence>
<evidence type="ECO:0000256" key="14">
    <source>
        <dbReference type="ARBA" id="ARBA00032850"/>
    </source>
</evidence>
<dbReference type="InterPro" id="IPR009003">
    <property type="entry name" value="Peptidase_S1_PA"/>
</dbReference>
<feature type="domain" description="PDZ" evidence="18">
    <location>
        <begin position="350"/>
        <end position="441"/>
    </location>
</feature>
<evidence type="ECO:0000256" key="13">
    <source>
        <dbReference type="ARBA" id="ARBA00023016"/>
    </source>
</evidence>
<dbReference type="Gene3D" id="2.40.10.120">
    <property type="match status" value="1"/>
</dbReference>
<dbReference type="NCBIfam" id="TIGR02037">
    <property type="entry name" value="degP_htrA_DO"/>
    <property type="match status" value="1"/>
</dbReference>
<feature type="active site" description="Charge relay system" evidence="15">
    <location>
        <position position="124"/>
    </location>
</feature>
<dbReference type="Gene3D" id="2.30.42.10">
    <property type="match status" value="1"/>
</dbReference>
<evidence type="ECO:0000256" key="9">
    <source>
        <dbReference type="ARBA" id="ARBA00022737"/>
    </source>
</evidence>
<dbReference type="PRINTS" id="PR00834">
    <property type="entry name" value="PROTEASES2C"/>
</dbReference>
<keyword evidence="11" id="KW-0378">Hydrolase</keyword>
<dbReference type="Gene3D" id="2.30.42.60">
    <property type="match status" value="1"/>
</dbReference>
<dbReference type="GO" id="GO:0042597">
    <property type="term" value="C:periplasmic space"/>
    <property type="evidence" value="ECO:0007669"/>
    <property type="project" value="UniProtKB-SubCell"/>
</dbReference>
<dbReference type="EC" id="3.4.21.107" evidence="5"/>
<keyword evidence="13" id="KW-0346">Stress response</keyword>
<comment type="similarity">
    <text evidence="4">Belongs to the peptidase S1C family.</text>
</comment>